<proteinExistence type="predicted"/>
<name>A0AA36HGR3_CYLNA</name>
<accession>A0AA36HGR3</accession>
<evidence type="ECO:0000313" key="4">
    <source>
        <dbReference type="Proteomes" id="UP001176961"/>
    </source>
</evidence>
<keyword evidence="1" id="KW-0472">Membrane</keyword>
<evidence type="ECO:0000259" key="2">
    <source>
        <dbReference type="PROSITE" id="PS50835"/>
    </source>
</evidence>
<dbReference type="EMBL" id="CATQJL010000326">
    <property type="protein sequence ID" value="CAJ0609638.1"/>
    <property type="molecule type" value="Genomic_DNA"/>
</dbReference>
<dbReference type="AlphaFoldDB" id="A0AA36HGR3"/>
<sequence>MEYYVQSRLAAPLFFISDHVIFVIHFSLYHVLKGQKIFRCIYLCNVSLLRFDYVGKFWKEKGNHKVINYHDYMSGGIQSNPNDLLAVSNQSEIEDNGEINCTHTEWLRG</sequence>
<protein>
    <recommendedName>
        <fullName evidence="2">Ig-like domain-containing protein</fullName>
    </recommendedName>
</protein>
<keyword evidence="1" id="KW-1133">Transmembrane helix</keyword>
<keyword evidence="1" id="KW-0812">Transmembrane</keyword>
<feature type="domain" description="Ig-like" evidence="2">
    <location>
        <begin position="12"/>
        <end position="109"/>
    </location>
</feature>
<organism evidence="3 4">
    <name type="scientific">Cylicocyclus nassatus</name>
    <name type="common">Nematode worm</name>
    <dbReference type="NCBI Taxonomy" id="53992"/>
    <lineage>
        <taxon>Eukaryota</taxon>
        <taxon>Metazoa</taxon>
        <taxon>Ecdysozoa</taxon>
        <taxon>Nematoda</taxon>
        <taxon>Chromadorea</taxon>
        <taxon>Rhabditida</taxon>
        <taxon>Rhabditina</taxon>
        <taxon>Rhabditomorpha</taxon>
        <taxon>Strongyloidea</taxon>
        <taxon>Strongylidae</taxon>
        <taxon>Cylicocyclus</taxon>
    </lineage>
</organism>
<dbReference type="PROSITE" id="PS50835">
    <property type="entry name" value="IG_LIKE"/>
    <property type="match status" value="1"/>
</dbReference>
<gene>
    <name evidence="3" type="ORF">CYNAS_LOCUS21621</name>
</gene>
<comment type="caution">
    <text evidence="3">The sequence shown here is derived from an EMBL/GenBank/DDBJ whole genome shotgun (WGS) entry which is preliminary data.</text>
</comment>
<keyword evidence="4" id="KW-1185">Reference proteome</keyword>
<feature type="transmembrane region" description="Helical" evidence="1">
    <location>
        <begin position="12"/>
        <end position="32"/>
    </location>
</feature>
<evidence type="ECO:0000313" key="3">
    <source>
        <dbReference type="EMBL" id="CAJ0609638.1"/>
    </source>
</evidence>
<dbReference type="InterPro" id="IPR007110">
    <property type="entry name" value="Ig-like_dom"/>
</dbReference>
<dbReference type="Proteomes" id="UP001176961">
    <property type="component" value="Unassembled WGS sequence"/>
</dbReference>
<reference evidence="3" key="1">
    <citation type="submission" date="2023-07" db="EMBL/GenBank/DDBJ databases">
        <authorList>
            <consortium name="CYATHOMIX"/>
        </authorList>
    </citation>
    <scope>NUCLEOTIDE SEQUENCE</scope>
    <source>
        <strain evidence="3">N/A</strain>
    </source>
</reference>
<evidence type="ECO:0000256" key="1">
    <source>
        <dbReference type="SAM" id="Phobius"/>
    </source>
</evidence>